<dbReference type="AlphaFoldDB" id="A0A0F9I1W1"/>
<comment type="caution">
    <text evidence="1">The sequence shown here is derived from an EMBL/GenBank/DDBJ whole genome shotgun (WGS) entry which is preliminary data.</text>
</comment>
<reference evidence="1" key="1">
    <citation type="journal article" date="2015" name="Nature">
        <title>Complex archaea that bridge the gap between prokaryotes and eukaryotes.</title>
        <authorList>
            <person name="Spang A."/>
            <person name="Saw J.H."/>
            <person name="Jorgensen S.L."/>
            <person name="Zaremba-Niedzwiedzka K."/>
            <person name="Martijn J."/>
            <person name="Lind A.E."/>
            <person name="van Eijk R."/>
            <person name="Schleper C."/>
            <person name="Guy L."/>
            <person name="Ettema T.J."/>
        </authorList>
    </citation>
    <scope>NUCLEOTIDE SEQUENCE</scope>
</reference>
<gene>
    <name evidence="1" type="ORF">LCGC14_1634840</name>
</gene>
<protein>
    <submittedName>
        <fullName evidence="1">Uncharacterized protein</fullName>
    </submittedName>
</protein>
<proteinExistence type="predicted"/>
<sequence>MEMPLHHHNNDGGFYQGCKRCKIERAAPDLINKAQALLDSLNPVRIEGCLDNLTTLSQSVRNLTDLINTLS</sequence>
<dbReference type="EMBL" id="LAZR01013536">
    <property type="protein sequence ID" value="KKM21502.1"/>
    <property type="molecule type" value="Genomic_DNA"/>
</dbReference>
<name>A0A0F9I1W1_9ZZZZ</name>
<organism evidence="1">
    <name type="scientific">marine sediment metagenome</name>
    <dbReference type="NCBI Taxonomy" id="412755"/>
    <lineage>
        <taxon>unclassified sequences</taxon>
        <taxon>metagenomes</taxon>
        <taxon>ecological metagenomes</taxon>
    </lineage>
</organism>
<evidence type="ECO:0000313" key="1">
    <source>
        <dbReference type="EMBL" id="KKM21502.1"/>
    </source>
</evidence>
<accession>A0A0F9I1W1</accession>